<evidence type="ECO:0000256" key="1">
    <source>
        <dbReference type="SAM" id="MobiDB-lite"/>
    </source>
</evidence>
<keyword evidence="3" id="KW-1185">Reference proteome</keyword>
<evidence type="ECO:0000313" key="2">
    <source>
        <dbReference type="EMBL" id="TNN22635.1"/>
    </source>
</evidence>
<comment type="caution">
    <text evidence="2">The sequence shown here is derived from an EMBL/GenBank/DDBJ whole genome shotgun (WGS) entry which is preliminary data.</text>
</comment>
<reference evidence="2 3" key="1">
    <citation type="submission" date="2019-03" db="EMBL/GenBank/DDBJ databases">
        <title>First draft genome of Liparis tanakae, snailfish: a comprehensive survey of snailfish specific genes.</title>
        <authorList>
            <person name="Kim W."/>
            <person name="Song I."/>
            <person name="Jeong J.-H."/>
            <person name="Kim D."/>
            <person name="Kim S."/>
            <person name="Ryu S."/>
            <person name="Song J.Y."/>
            <person name="Lee S.K."/>
        </authorList>
    </citation>
    <scope>NUCLEOTIDE SEQUENCE [LARGE SCALE GENOMIC DNA]</scope>
    <source>
        <tissue evidence="2">Muscle</tissue>
    </source>
</reference>
<name>A0A4Z2E1I7_9TELE</name>
<sequence>MNSPAELDAVRSKRWKRSFQIVCVLQTPKPEPEPEPEPEPRGLNLQSPQQLLIMTQQTHFSQAKTCCQRQRHFYWEVNPQINLWGIRDQGLRAGFSVSSTQRRHKPRGRAQRSRPEVEARGRGQRSSPEVEARGRAQRSRLVPLAWQLLCGRPHFLLRSPHCVLCVGRALRSCDLCSTGHVHFTDFNIAAIVKDDLKATSIAGTKPYMGKRTPSEH</sequence>
<dbReference type="EMBL" id="SRLO01021631">
    <property type="protein sequence ID" value="TNN22635.1"/>
    <property type="molecule type" value="Genomic_DNA"/>
</dbReference>
<keyword evidence="2" id="KW-0808">Transferase</keyword>
<protein>
    <submittedName>
        <fullName evidence="2">Serine/threonine-protein kinase 32C</fullName>
    </submittedName>
</protein>
<proteinExistence type="predicted"/>
<dbReference type="AlphaFoldDB" id="A0A4Z2E1I7"/>
<dbReference type="GO" id="GO:0016301">
    <property type="term" value="F:kinase activity"/>
    <property type="evidence" value="ECO:0007669"/>
    <property type="project" value="UniProtKB-KW"/>
</dbReference>
<feature type="compositionally biased region" description="Basic residues" evidence="1">
    <location>
        <begin position="101"/>
        <end position="112"/>
    </location>
</feature>
<evidence type="ECO:0000313" key="3">
    <source>
        <dbReference type="Proteomes" id="UP000314294"/>
    </source>
</evidence>
<accession>A0A4Z2E1I7</accession>
<keyword evidence="2" id="KW-0418">Kinase</keyword>
<gene>
    <name evidence="2" type="primary">Stk32c</name>
    <name evidence="2" type="ORF">EYF80_067251</name>
</gene>
<dbReference type="Proteomes" id="UP000314294">
    <property type="component" value="Unassembled WGS sequence"/>
</dbReference>
<organism evidence="2 3">
    <name type="scientific">Liparis tanakae</name>
    <name type="common">Tanaka's snailfish</name>
    <dbReference type="NCBI Taxonomy" id="230148"/>
    <lineage>
        <taxon>Eukaryota</taxon>
        <taxon>Metazoa</taxon>
        <taxon>Chordata</taxon>
        <taxon>Craniata</taxon>
        <taxon>Vertebrata</taxon>
        <taxon>Euteleostomi</taxon>
        <taxon>Actinopterygii</taxon>
        <taxon>Neopterygii</taxon>
        <taxon>Teleostei</taxon>
        <taxon>Neoteleostei</taxon>
        <taxon>Acanthomorphata</taxon>
        <taxon>Eupercaria</taxon>
        <taxon>Perciformes</taxon>
        <taxon>Cottioidei</taxon>
        <taxon>Cottales</taxon>
        <taxon>Liparidae</taxon>
        <taxon>Liparis</taxon>
    </lineage>
</organism>
<feature type="region of interest" description="Disordered" evidence="1">
    <location>
        <begin position="95"/>
        <end position="134"/>
    </location>
</feature>